<organism evidence="8 10">
    <name type="scientific">Acutalibacter muris</name>
    <dbReference type="NCBI Taxonomy" id="1796620"/>
    <lineage>
        <taxon>Bacteria</taxon>
        <taxon>Bacillati</taxon>
        <taxon>Bacillota</taxon>
        <taxon>Clostridia</taxon>
        <taxon>Eubacteriales</taxon>
        <taxon>Acutalibacteraceae</taxon>
        <taxon>Acutalibacter</taxon>
    </lineage>
</organism>
<evidence type="ECO:0000313" key="7">
    <source>
        <dbReference type="EMBL" id="ASB39943.1"/>
    </source>
</evidence>
<evidence type="ECO:0000313" key="8">
    <source>
        <dbReference type="EMBL" id="QQR29232.1"/>
    </source>
</evidence>
<gene>
    <name evidence="7" type="ORF">ADH66_04315</name>
    <name evidence="8" type="ORF">I5Q82_14380</name>
</gene>
<dbReference type="EMBL" id="CP021422">
    <property type="protein sequence ID" value="ASB39943.1"/>
    <property type="molecule type" value="Genomic_DNA"/>
</dbReference>
<feature type="transmembrane region" description="Helical" evidence="6">
    <location>
        <begin position="110"/>
        <end position="127"/>
    </location>
</feature>
<evidence type="ECO:0000313" key="9">
    <source>
        <dbReference type="Proteomes" id="UP000196710"/>
    </source>
</evidence>
<feature type="transmembrane region" description="Helical" evidence="6">
    <location>
        <begin position="72"/>
        <end position="90"/>
    </location>
</feature>
<feature type="transmembrane region" description="Helical" evidence="6">
    <location>
        <begin position="177"/>
        <end position="197"/>
    </location>
</feature>
<dbReference type="InterPro" id="IPR000292">
    <property type="entry name" value="For/NO2_transpt"/>
</dbReference>
<dbReference type="PANTHER" id="PTHR30520:SF6">
    <property type="entry name" value="FORMATE_NITRATE FAMILY TRANSPORTER (EUROFUNG)"/>
    <property type="match status" value="1"/>
</dbReference>
<keyword evidence="9" id="KW-1185">Reference proteome</keyword>
<dbReference type="Pfam" id="PF01226">
    <property type="entry name" value="Form_Nir_trans"/>
    <property type="match status" value="1"/>
</dbReference>
<dbReference type="Proteomes" id="UP000596035">
    <property type="component" value="Chromosome"/>
</dbReference>
<keyword evidence="2 6" id="KW-0812">Transmembrane</keyword>
<comment type="similarity">
    <text evidence="5">Belongs to the FNT transporter (TC 1.A.16) family.</text>
</comment>
<evidence type="ECO:0000256" key="3">
    <source>
        <dbReference type="ARBA" id="ARBA00022989"/>
    </source>
</evidence>
<feature type="transmembrane region" description="Helical" evidence="6">
    <location>
        <begin position="139"/>
        <end position="157"/>
    </location>
</feature>
<evidence type="ECO:0000256" key="6">
    <source>
        <dbReference type="SAM" id="Phobius"/>
    </source>
</evidence>
<dbReference type="EMBL" id="CP065321">
    <property type="protein sequence ID" value="QQR29232.1"/>
    <property type="molecule type" value="Genomic_DNA"/>
</dbReference>
<proteinExistence type="inferred from homology"/>
<dbReference type="PANTHER" id="PTHR30520">
    <property type="entry name" value="FORMATE TRANSPORTER-RELATED"/>
    <property type="match status" value="1"/>
</dbReference>
<dbReference type="KEGG" id="amur:ADH66_04315"/>
<reference evidence="7" key="1">
    <citation type="journal article" date="2017" name="Genome Announc.">
        <title>High-Quality Whole-Genome Sequences of the Oligo-Mouse-Microbiota Bacterial Community.</title>
        <authorList>
            <person name="Garzetti D."/>
            <person name="Brugiroux S."/>
            <person name="Bunk B."/>
            <person name="Pukall R."/>
            <person name="McCoy K.D."/>
            <person name="Macpherson A.J."/>
            <person name="Stecher B."/>
        </authorList>
    </citation>
    <scope>NUCLEOTIDE SEQUENCE</scope>
    <source>
        <strain evidence="7">KB18</strain>
    </source>
</reference>
<keyword evidence="3 6" id="KW-1133">Transmembrane helix</keyword>
<evidence type="ECO:0000256" key="5">
    <source>
        <dbReference type="ARBA" id="ARBA00049660"/>
    </source>
</evidence>
<dbReference type="GO" id="GO:0015499">
    <property type="term" value="F:formate transmembrane transporter activity"/>
    <property type="evidence" value="ECO:0007669"/>
    <property type="project" value="TreeGrafter"/>
</dbReference>
<name>A0A1Z2XNC7_9FIRM</name>
<evidence type="ECO:0000256" key="2">
    <source>
        <dbReference type="ARBA" id="ARBA00022692"/>
    </source>
</evidence>
<feature type="transmembrane region" description="Helical" evidence="6">
    <location>
        <begin position="32"/>
        <end position="52"/>
    </location>
</feature>
<evidence type="ECO:0000313" key="10">
    <source>
        <dbReference type="Proteomes" id="UP000596035"/>
    </source>
</evidence>
<dbReference type="InterPro" id="IPR023271">
    <property type="entry name" value="Aquaporin-like"/>
</dbReference>
<reference evidence="8 10" key="3">
    <citation type="submission" date="2020-11" db="EMBL/GenBank/DDBJ databases">
        <title>Closed and high quality bacterial genomes of the OMM12 community.</title>
        <authorList>
            <person name="Marbouty M."/>
            <person name="Lamy-Besnier Q."/>
            <person name="Debarbieux L."/>
            <person name="Koszul R."/>
        </authorList>
    </citation>
    <scope>NUCLEOTIDE SEQUENCE [LARGE SCALE GENOMIC DNA]</scope>
    <source>
        <strain evidence="8 10">KB18</strain>
    </source>
</reference>
<evidence type="ECO:0000256" key="4">
    <source>
        <dbReference type="ARBA" id="ARBA00023136"/>
    </source>
</evidence>
<reference evidence="9" key="2">
    <citation type="submission" date="2017-05" db="EMBL/GenBank/DDBJ databases">
        <title>Improved OligoMM genomes.</title>
        <authorList>
            <person name="Garzetti D."/>
        </authorList>
    </citation>
    <scope>NUCLEOTIDE SEQUENCE [LARGE SCALE GENOMIC DNA]</scope>
    <source>
        <strain evidence="9">KB18</strain>
    </source>
</reference>
<comment type="subcellular location">
    <subcellularLocation>
        <location evidence="1">Membrane</location>
        <topology evidence="1">Multi-pass membrane protein</topology>
    </subcellularLocation>
</comment>
<dbReference type="RefSeq" id="WP_066535262.1">
    <property type="nucleotide sequence ID" value="NZ_CP021422.1"/>
</dbReference>
<keyword evidence="4 6" id="KW-0472">Membrane</keyword>
<dbReference type="GO" id="GO:0005886">
    <property type="term" value="C:plasma membrane"/>
    <property type="evidence" value="ECO:0007669"/>
    <property type="project" value="TreeGrafter"/>
</dbReference>
<evidence type="ECO:0000256" key="1">
    <source>
        <dbReference type="ARBA" id="ARBA00004141"/>
    </source>
</evidence>
<sequence>MKKLATFISAVLAGAAISIGGAVFLCTESRTAGAALFSVGLFAVCTLGLDLFTGKVCYIFQNPPAYTVRCGLIWLGNLTGTLLMGRLLRLTRLDVIEKAQGICEGKLSDGLLSVFLLAVFCNILIYLSVESYRENPHELGKYLGLFLGVVVFVQAGFEHCVANMFYFTVAGAWSGKTVLYLVVMTLGNAAGGVLFPLGKKLRARAEG</sequence>
<dbReference type="Gene3D" id="1.20.1080.10">
    <property type="entry name" value="Glycerol uptake facilitator protein"/>
    <property type="match status" value="1"/>
</dbReference>
<protein>
    <submittedName>
        <fullName evidence="7">Formate transporter</fullName>
    </submittedName>
    <submittedName>
        <fullName evidence="8">Formate/nitrite transporter family protein</fullName>
    </submittedName>
</protein>
<dbReference type="AlphaFoldDB" id="A0A1Z2XNC7"/>
<accession>A0A1Z2XNC7</accession>
<dbReference type="Proteomes" id="UP000196710">
    <property type="component" value="Chromosome"/>
</dbReference>